<evidence type="ECO:0000313" key="1">
    <source>
        <dbReference type="EMBL" id="MBA8953246.1"/>
    </source>
</evidence>
<dbReference type="AlphaFoldDB" id="A0A7W3QN76"/>
<proteinExistence type="predicted"/>
<dbReference type="PANTHER" id="PTHR43611">
    <property type="entry name" value="ALPHA-D-GLUCOSE 1-PHOSPHATE PHOSPHATASE"/>
    <property type="match status" value="1"/>
</dbReference>
<keyword evidence="2" id="KW-1185">Reference proteome</keyword>
<dbReference type="SFLD" id="SFLDG01129">
    <property type="entry name" value="C1.5:_HAD__Beta-PGM__Phosphata"/>
    <property type="match status" value="1"/>
</dbReference>
<dbReference type="NCBIfam" id="TIGR01509">
    <property type="entry name" value="HAD-SF-IA-v3"/>
    <property type="match status" value="1"/>
</dbReference>
<dbReference type="CDD" id="cd02603">
    <property type="entry name" value="HAD_sEH-N_like"/>
    <property type="match status" value="1"/>
</dbReference>
<keyword evidence="1" id="KW-0378">Hydrolase</keyword>
<dbReference type="InterPro" id="IPR023214">
    <property type="entry name" value="HAD_sf"/>
</dbReference>
<dbReference type="SFLD" id="SFLDS00003">
    <property type="entry name" value="Haloacid_Dehalogenase"/>
    <property type="match status" value="1"/>
</dbReference>
<dbReference type="InterPro" id="IPR006439">
    <property type="entry name" value="HAD-SF_hydro_IA"/>
</dbReference>
<comment type="caution">
    <text evidence="1">The sequence shown here is derived from an EMBL/GenBank/DDBJ whole genome shotgun (WGS) entry which is preliminary data.</text>
</comment>
<dbReference type="Gene3D" id="3.40.50.1000">
    <property type="entry name" value="HAD superfamily/HAD-like"/>
    <property type="match status" value="1"/>
</dbReference>
<organism evidence="1 2">
    <name type="scientific">Actinomadura namibiensis</name>
    <dbReference type="NCBI Taxonomy" id="182080"/>
    <lineage>
        <taxon>Bacteria</taxon>
        <taxon>Bacillati</taxon>
        <taxon>Actinomycetota</taxon>
        <taxon>Actinomycetes</taxon>
        <taxon>Streptosporangiales</taxon>
        <taxon>Thermomonosporaceae</taxon>
        <taxon>Actinomadura</taxon>
    </lineage>
</organism>
<sequence>MADTILFDLFGVIARPQSSAGMARLVETAGAAAPAFWNAYWDRRPPYDRGRLTGPGFWSRVAETLGTRFDDRRIAELVAADAASWSEVDDTMVSLVGELAASGRRVALLSNIPEDLAVHYEAHHPWFRHFEVCAFSCRIGHVKPSAGAYLWCRDALGVAADRILFVDDRAENVRAAEAAGMGGHLFTGSARLRAALN</sequence>
<dbReference type="PANTHER" id="PTHR43611:SF3">
    <property type="entry name" value="FLAVIN MONONUCLEOTIDE HYDROLASE 1, CHLOROPLATIC"/>
    <property type="match status" value="1"/>
</dbReference>
<dbReference type="SUPFAM" id="SSF56784">
    <property type="entry name" value="HAD-like"/>
    <property type="match status" value="1"/>
</dbReference>
<dbReference type="Proteomes" id="UP000572680">
    <property type="component" value="Unassembled WGS sequence"/>
</dbReference>
<evidence type="ECO:0000313" key="2">
    <source>
        <dbReference type="Proteomes" id="UP000572680"/>
    </source>
</evidence>
<protein>
    <submittedName>
        <fullName evidence="1">Putative hydrolase of the HAD superfamily</fullName>
    </submittedName>
</protein>
<name>A0A7W3QN76_ACTNM</name>
<accession>A0A7W3QN76</accession>
<gene>
    <name evidence="1" type="ORF">HNR61_004896</name>
</gene>
<dbReference type="Pfam" id="PF00702">
    <property type="entry name" value="Hydrolase"/>
    <property type="match status" value="1"/>
</dbReference>
<dbReference type="RefSeq" id="WP_312898063.1">
    <property type="nucleotide sequence ID" value="NZ_BAAALP010000059.1"/>
</dbReference>
<dbReference type="EMBL" id="JACJIA010000006">
    <property type="protein sequence ID" value="MBA8953246.1"/>
    <property type="molecule type" value="Genomic_DNA"/>
</dbReference>
<reference evidence="1 2" key="1">
    <citation type="submission" date="2020-08" db="EMBL/GenBank/DDBJ databases">
        <title>Genomic Encyclopedia of Type Strains, Phase IV (KMG-IV): sequencing the most valuable type-strain genomes for metagenomic binning, comparative biology and taxonomic classification.</title>
        <authorList>
            <person name="Goeker M."/>
        </authorList>
    </citation>
    <scope>NUCLEOTIDE SEQUENCE [LARGE SCALE GENOMIC DNA]</scope>
    <source>
        <strain evidence="1 2">DSM 44197</strain>
    </source>
</reference>
<dbReference type="GO" id="GO:0016787">
    <property type="term" value="F:hydrolase activity"/>
    <property type="evidence" value="ECO:0007669"/>
    <property type="project" value="UniProtKB-KW"/>
</dbReference>
<dbReference type="PRINTS" id="PR00413">
    <property type="entry name" value="HADHALOGNASE"/>
</dbReference>
<dbReference type="InterPro" id="IPR036412">
    <property type="entry name" value="HAD-like_sf"/>
</dbReference>